<dbReference type="EMBL" id="CP060636">
    <property type="protein sequence ID" value="QNM14087.1"/>
    <property type="molecule type" value="Genomic_DNA"/>
</dbReference>
<dbReference type="NCBIfam" id="NF041545">
    <property type="entry name" value="GrdB_like_no_Se"/>
    <property type="match status" value="1"/>
</dbReference>
<evidence type="ECO:0000313" key="4">
    <source>
        <dbReference type="Proteomes" id="UP000515856"/>
    </source>
</evidence>
<dbReference type="AlphaFoldDB" id="A0A7G9GTF5"/>
<dbReference type="Proteomes" id="UP000515856">
    <property type="component" value="Chromosome"/>
</dbReference>
<keyword evidence="2" id="KW-0560">Oxidoreductase</keyword>
<reference evidence="3 4" key="1">
    <citation type="submission" date="2020-08" db="EMBL/GenBank/DDBJ databases">
        <authorList>
            <person name="Liu C."/>
            <person name="Sun Q."/>
        </authorList>
    </citation>
    <scope>NUCLEOTIDE SEQUENCE [LARGE SCALE GENOMIC DNA]</scope>
    <source>
        <strain evidence="3 4">NSJ-61</strain>
    </source>
</reference>
<organism evidence="3 4">
    <name type="scientific">[Eubacterium] hominis</name>
    <dbReference type="NCBI Taxonomy" id="2764325"/>
    <lineage>
        <taxon>Bacteria</taxon>
        <taxon>Bacillati</taxon>
        <taxon>Bacillota</taxon>
        <taxon>Erysipelotrichia</taxon>
        <taxon>Erysipelotrichales</taxon>
        <taxon>Erysipelotrichaceae</taxon>
        <taxon>Amedibacillus</taxon>
    </lineage>
</organism>
<evidence type="ECO:0000256" key="1">
    <source>
        <dbReference type="ARBA" id="ARBA00022933"/>
    </source>
</evidence>
<protein>
    <submittedName>
        <fullName evidence="3">Glycine/betaine/sarcosine/D-proline reductase family selenoprotein B</fullName>
    </submittedName>
</protein>
<evidence type="ECO:0000256" key="2">
    <source>
        <dbReference type="ARBA" id="ARBA00023002"/>
    </source>
</evidence>
<dbReference type="SUPFAM" id="SSF52402">
    <property type="entry name" value="Adenine nucleotide alpha hydrolases-like"/>
    <property type="match status" value="1"/>
</dbReference>
<sequence length="174" mass="18717">MKVLMIFDQTQAGLGGKESPDLKMGGKPMPIGSCNMFEKTLKDMGGTICATLWCGDGTFAEDPDTNAKKFAAMVKKINPDVVICGPCFNYGNYAMMAAKTAETINAHLDVPAFAIMSQECEKAINEFKDKVTILKMPKKGGTGLPQALTVMCELAKALVEKTDTSAIIAEHAYH</sequence>
<proteinExistence type="predicted"/>
<dbReference type="RefSeq" id="WP_117454806.1">
    <property type="nucleotide sequence ID" value="NZ_CP060636.1"/>
</dbReference>
<gene>
    <name evidence="3" type="ORF">H9Q80_09200</name>
</gene>
<dbReference type="InterPro" id="IPR010187">
    <property type="entry name" value="Various_sel_PB"/>
</dbReference>
<keyword evidence="4" id="KW-1185">Reference proteome</keyword>
<accession>A0A7G9GTF5</accession>
<keyword evidence="1" id="KW-0712">Selenocysteine</keyword>
<dbReference type="GO" id="GO:0050485">
    <property type="term" value="F:oxidoreductase activity, acting on X-H and Y-H to form an X-Y bond, with a disulfide as acceptor"/>
    <property type="evidence" value="ECO:0007669"/>
    <property type="project" value="InterPro"/>
</dbReference>
<name>A0A7G9GTF5_9FIRM</name>
<evidence type="ECO:0000313" key="3">
    <source>
        <dbReference type="EMBL" id="QNM14087.1"/>
    </source>
</evidence>
<dbReference type="InterPro" id="IPR048083">
    <property type="entry name" value="GrdB-like"/>
</dbReference>
<dbReference type="Pfam" id="PF07355">
    <property type="entry name" value="GRDB"/>
    <property type="match status" value="1"/>
</dbReference>
<dbReference type="KEGG" id="ehn:H9Q80_09200"/>